<feature type="domain" description="FtsX extracellular" evidence="13">
    <location>
        <begin position="56"/>
        <end position="150"/>
    </location>
</feature>
<dbReference type="STRING" id="880073.Cabys_705"/>
<proteinExistence type="inferred from homology"/>
<dbReference type="PIRSF" id="PIRSF003097">
    <property type="entry name" value="FtsX"/>
    <property type="match status" value="1"/>
</dbReference>
<feature type="transmembrane region" description="Helical" evidence="11">
    <location>
        <begin position="166"/>
        <end position="186"/>
    </location>
</feature>
<sequence length="286" mass="31628">MSFMFTVKEGLKGLGRARLATFLTITTVTLALVLIGFFIALFINIDRWVGEKRKSIEIEVFLEPLISEARAQKIAGQLKALPGIEQIKFISKKAAAERFKKEFGQDVEAVLGANPLPPSFVLHLSPAHRNAQAIRSISRNIEKIEGVTEVVYASGALALIDRYTTIIYLILGGLGLVLIVIIIILIHNSIRLIIYARKEIIEIMKLVGATRAFIRRPFLVEGLFYGLVGGMLADGALWAAVYLIRSFIYPQMYMPDVIYGILLALGVTVGFISSQVSINKHLDSLL</sequence>
<reference evidence="15 16" key="1">
    <citation type="submission" date="2011-09" db="EMBL/GenBank/DDBJ databases">
        <title>The permanent draft genome of Caldithrix abyssi DSM 13497.</title>
        <authorList>
            <consortium name="US DOE Joint Genome Institute (JGI-PGF)"/>
            <person name="Lucas S."/>
            <person name="Han J."/>
            <person name="Lapidus A."/>
            <person name="Bruce D."/>
            <person name="Goodwin L."/>
            <person name="Pitluck S."/>
            <person name="Peters L."/>
            <person name="Kyrpides N."/>
            <person name="Mavromatis K."/>
            <person name="Ivanova N."/>
            <person name="Mikhailova N."/>
            <person name="Chertkov O."/>
            <person name="Detter J.C."/>
            <person name="Tapia R."/>
            <person name="Han C."/>
            <person name="Land M."/>
            <person name="Hauser L."/>
            <person name="Markowitz V."/>
            <person name="Cheng J.-F."/>
            <person name="Hugenholtz P."/>
            <person name="Woyke T."/>
            <person name="Wu D."/>
            <person name="Spring S."/>
            <person name="Brambilla E."/>
            <person name="Klenk H.-P."/>
            <person name="Eisen J.A."/>
        </authorList>
    </citation>
    <scope>NUCLEOTIDE SEQUENCE [LARGE SCALE GENOMIC DNA]</scope>
    <source>
        <strain evidence="15 16">DSM 13497</strain>
    </source>
</reference>
<evidence type="ECO:0000259" key="12">
    <source>
        <dbReference type="Pfam" id="PF02687"/>
    </source>
</evidence>
<gene>
    <name evidence="14" type="primary">ftsX</name>
    <name evidence="14" type="ORF">Cabys_705</name>
    <name evidence="15" type="ORF">Calab_1943</name>
</gene>
<dbReference type="RefSeq" id="WP_006928716.1">
    <property type="nucleotide sequence ID" value="NZ_CM001402.1"/>
</dbReference>
<evidence type="ECO:0000256" key="4">
    <source>
        <dbReference type="ARBA" id="ARBA00022475"/>
    </source>
</evidence>
<evidence type="ECO:0000256" key="6">
    <source>
        <dbReference type="ARBA" id="ARBA00022692"/>
    </source>
</evidence>
<evidence type="ECO:0000256" key="1">
    <source>
        <dbReference type="ARBA" id="ARBA00004651"/>
    </source>
</evidence>
<dbReference type="PaxDb" id="880073-Calab_1943"/>
<dbReference type="EMBL" id="CM001402">
    <property type="protein sequence ID" value="EHO41557.1"/>
    <property type="molecule type" value="Genomic_DNA"/>
</dbReference>
<dbReference type="eggNOG" id="COG2177">
    <property type="taxonomic scope" value="Bacteria"/>
</dbReference>
<evidence type="ECO:0000256" key="2">
    <source>
        <dbReference type="ARBA" id="ARBA00007379"/>
    </source>
</evidence>
<dbReference type="AlphaFoldDB" id="H1XU67"/>
<feature type="domain" description="ABC3 transporter permease C-terminal" evidence="12">
    <location>
        <begin position="174"/>
        <end position="280"/>
    </location>
</feature>
<keyword evidence="4 10" id="KW-1003">Cell membrane</keyword>
<keyword evidence="9 10" id="KW-0131">Cell cycle</keyword>
<dbReference type="Pfam" id="PF02687">
    <property type="entry name" value="FtsX"/>
    <property type="match status" value="1"/>
</dbReference>
<dbReference type="GO" id="GO:0051301">
    <property type="term" value="P:cell division"/>
    <property type="evidence" value="ECO:0007669"/>
    <property type="project" value="UniProtKB-KW"/>
</dbReference>
<dbReference type="Proteomes" id="UP000004671">
    <property type="component" value="Chromosome"/>
</dbReference>
<keyword evidence="5 10" id="KW-0132">Cell division</keyword>
<evidence type="ECO:0000313" key="17">
    <source>
        <dbReference type="Proteomes" id="UP000183868"/>
    </source>
</evidence>
<evidence type="ECO:0000256" key="3">
    <source>
        <dbReference type="ARBA" id="ARBA00021907"/>
    </source>
</evidence>
<evidence type="ECO:0000256" key="10">
    <source>
        <dbReference type="PIRNR" id="PIRNR003097"/>
    </source>
</evidence>
<dbReference type="HOGENOM" id="CLU_073546_3_0_0"/>
<comment type="subcellular location">
    <subcellularLocation>
        <location evidence="1">Cell membrane</location>
        <topology evidence="1">Multi-pass membrane protein</topology>
    </subcellularLocation>
</comment>
<accession>H1XU67</accession>
<name>H1XU67_CALAY</name>
<dbReference type="InParanoid" id="H1XU67"/>
<evidence type="ECO:0000256" key="7">
    <source>
        <dbReference type="ARBA" id="ARBA00022989"/>
    </source>
</evidence>
<organism evidence="15 16">
    <name type="scientific">Caldithrix abyssi DSM 13497</name>
    <dbReference type="NCBI Taxonomy" id="880073"/>
    <lineage>
        <taxon>Bacteria</taxon>
        <taxon>Pseudomonadati</taxon>
        <taxon>Calditrichota</taxon>
        <taxon>Calditrichia</taxon>
        <taxon>Calditrichales</taxon>
        <taxon>Calditrichaceae</taxon>
        <taxon>Caldithrix</taxon>
    </lineage>
</organism>
<evidence type="ECO:0000256" key="8">
    <source>
        <dbReference type="ARBA" id="ARBA00023136"/>
    </source>
</evidence>
<evidence type="ECO:0000256" key="11">
    <source>
        <dbReference type="SAM" id="Phobius"/>
    </source>
</evidence>
<protein>
    <recommendedName>
        <fullName evidence="3 10">Cell division protein FtsX</fullName>
    </recommendedName>
</protein>
<evidence type="ECO:0000313" key="14">
    <source>
        <dbReference type="EMBL" id="APF17456.1"/>
    </source>
</evidence>
<dbReference type="InterPro" id="IPR004513">
    <property type="entry name" value="FtsX"/>
</dbReference>
<evidence type="ECO:0000256" key="9">
    <source>
        <dbReference type="ARBA" id="ARBA00023306"/>
    </source>
</evidence>
<reference evidence="14 17" key="2">
    <citation type="submission" date="2016-11" db="EMBL/GenBank/DDBJ databases">
        <title>Genomic analysis of Caldithrix abyssi and proposal of a novel bacterial phylum Caldithrichaeota.</title>
        <authorList>
            <person name="Kublanov I."/>
            <person name="Sigalova O."/>
            <person name="Gavrilov S."/>
            <person name="Lebedinsky A."/>
            <person name="Ivanova N."/>
            <person name="Daum C."/>
            <person name="Reddy T."/>
            <person name="Klenk H.P."/>
            <person name="Goker M."/>
            <person name="Reva O."/>
            <person name="Miroshnichenko M."/>
            <person name="Kyprides N."/>
            <person name="Woyke T."/>
            <person name="Gelfand M."/>
        </authorList>
    </citation>
    <scope>NUCLEOTIDE SEQUENCE [LARGE SCALE GENOMIC DNA]</scope>
    <source>
        <strain evidence="14 17">LF13</strain>
    </source>
</reference>
<dbReference type="Gene3D" id="3.30.70.3040">
    <property type="match status" value="1"/>
</dbReference>
<dbReference type="EMBL" id="CP018099">
    <property type="protein sequence ID" value="APF17456.1"/>
    <property type="molecule type" value="Genomic_DNA"/>
</dbReference>
<keyword evidence="8 10" id="KW-0472">Membrane</keyword>
<dbReference type="Pfam" id="PF18075">
    <property type="entry name" value="FtsX_ECD"/>
    <property type="match status" value="1"/>
</dbReference>
<dbReference type="Proteomes" id="UP000183868">
    <property type="component" value="Chromosome"/>
</dbReference>
<evidence type="ECO:0000313" key="16">
    <source>
        <dbReference type="Proteomes" id="UP000004671"/>
    </source>
</evidence>
<comment type="similarity">
    <text evidence="2 10">Belongs to the ABC-4 integral membrane protein family. FtsX subfamily.</text>
</comment>
<dbReference type="FunCoup" id="H1XU67">
    <property type="interactions" value="145"/>
</dbReference>
<dbReference type="PANTHER" id="PTHR47755:SF1">
    <property type="entry name" value="CELL DIVISION PROTEIN FTSX"/>
    <property type="match status" value="1"/>
</dbReference>
<feature type="transmembrane region" description="Helical" evidence="11">
    <location>
        <begin position="20"/>
        <end position="45"/>
    </location>
</feature>
<evidence type="ECO:0000256" key="5">
    <source>
        <dbReference type="ARBA" id="ARBA00022618"/>
    </source>
</evidence>
<dbReference type="KEGG" id="caby:Cabys_705"/>
<feature type="transmembrane region" description="Helical" evidence="11">
    <location>
        <begin position="223"/>
        <end position="245"/>
    </location>
</feature>
<dbReference type="GO" id="GO:0005886">
    <property type="term" value="C:plasma membrane"/>
    <property type="evidence" value="ECO:0007669"/>
    <property type="project" value="UniProtKB-SubCell"/>
</dbReference>
<dbReference type="InterPro" id="IPR003838">
    <property type="entry name" value="ABC3_permease_C"/>
</dbReference>
<dbReference type="InterPro" id="IPR040690">
    <property type="entry name" value="FtsX_ECD"/>
</dbReference>
<evidence type="ECO:0000313" key="15">
    <source>
        <dbReference type="EMBL" id="EHO41557.1"/>
    </source>
</evidence>
<keyword evidence="6 11" id="KW-0812">Transmembrane</keyword>
<dbReference type="PANTHER" id="PTHR47755">
    <property type="entry name" value="CELL DIVISION PROTEIN FTSX"/>
    <property type="match status" value="1"/>
</dbReference>
<feature type="transmembrane region" description="Helical" evidence="11">
    <location>
        <begin position="257"/>
        <end position="278"/>
    </location>
</feature>
<keyword evidence="16" id="KW-1185">Reference proteome</keyword>
<dbReference type="OrthoDB" id="9813411at2"/>
<evidence type="ECO:0000259" key="13">
    <source>
        <dbReference type="Pfam" id="PF18075"/>
    </source>
</evidence>
<keyword evidence="7 11" id="KW-1133">Transmembrane helix</keyword>